<reference evidence="1 2" key="1">
    <citation type="submission" date="2016-12" db="EMBL/GenBank/DDBJ databases">
        <authorList>
            <person name="Song W.-J."/>
            <person name="Kurnit D.M."/>
        </authorList>
    </citation>
    <scope>NUCLEOTIDE SEQUENCE [LARGE SCALE GENOMIC DNA]</scope>
    <source>
        <strain evidence="1 2">DSM 11393</strain>
    </source>
</reference>
<name>A0A1M7S791_9BACT</name>
<evidence type="ECO:0000313" key="1">
    <source>
        <dbReference type="EMBL" id="SHN54224.1"/>
    </source>
</evidence>
<gene>
    <name evidence="1" type="ORF">SAMN02745728_00509</name>
</gene>
<sequence length="265" mass="29804">MASFRQLKTNWKTLILNGQQEEVLKQALALEGREAIAPLISFFCHDGTVKWYSINIFGAVVAQLAAKDIDTARIVMRQLMWQLNEESGNLGWGIPEAFASVLSNTASQSKHWELGKFSTKEKEQSAKLAHEYAKLLHSYILDTGSEDNFCEHAPLRQGAFWGNGRFCSAYPSLAKKCLASLIAGLKDEDYTCRLFALWALIQAKAVFDLNATENNEIHNALLLFKKENHTALESNSIHITLLDAPNWTQITEYNAQELLTTRLKV</sequence>
<accession>A0A1M7S791</accession>
<protein>
    <submittedName>
        <fullName evidence="1">Uncharacterized protein</fullName>
    </submittedName>
</protein>
<dbReference type="RefSeq" id="WP_072696213.1">
    <property type="nucleotide sequence ID" value="NZ_FRDI01000003.1"/>
</dbReference>
<dbReference type="InterPro" id="IPR054701">
    <property type="entry name" value="DVU0298-like"/>
</dbReference>
<evidence type="ECO:0000313" key="2">
    <source>
        <dbReference type="Proteomes" id="UP000186469"/>
    </source>
</evidence>
<dbReference type="NCBIfam" id="NF045662">
    <property type="entry name" value="DVU0298_fam"/>
    <property type="match status" value="1"/>
</dbReference>
<organism evidence="1 2">
    <name type="scientific">Desulfovibrio litoralis DSM 11393</name>
    <dbReference type="NCBI Taxonomy" id="1121455"/>
    <lineage>
        <taxon>Bacteria</taxon>
        <taxon>Pseudomonadati</taxon>
        <taxon>Thermodesulfobacteriota</taxon>
        <taxon>Desulfovibrionia</taxon>
        <taxon>Desulfovibrionales</taxon>
        <taxon>Desulfovibrionaceae</taxon>
        <taxon>Desulfovibrio</taxon>
    </lineage>
</organism>
<dbReference type="Proteomes" id="UP000186469">
    <property type="component" value="Unassembled WGS sequence"/>
</dbReference>
<dbReference type="OrthoDB" id="5430983at2"/>
<dbReference type="SUPFAM" id="SSF48371">
    <property type="entry name" value="ARM repeat"/>
    <property type="match status" value="1"/>
</dbReference>
<dbReference type="AlphaFoldDB" id="A0A1M7S791"/>
<dbReference type="STRING" id="1121455.SAMN02745728_00509"/>
<keyword evidence="2" id="KW-1185">Reference proteome</keyword>
<dbReference type="EMBL" id="FRDI01000003">
    <property type="protein sequence ID" value="SHN54224.1"/>
    <property type="molecule type" value="Genomic_DNA"/>
</dbReference>
<proteinExistence type="predicted"/>
<dbReference type="InterPro" id="IPR016024">
    <property type="entry name" value="ARM-type_fold"/>
</dbReference>